<dbReference type="RefSeq" id="XP_014671188.1">
    <property type="nucleotide sequence ID" value="XM_014815702.1"/>
</dbReference>
<dbReference type="PANTHER" id="PTHR10110:SF86">
    <property type="entry name" value="SODIUM_HYDROGEN EXCHANGER 7"/>
    <property type="match status" value="1"/>
</dbReference>
<dbReference type="PROSITE" id="PS50042">
    <property type="entry name" value="CNMP_BINDING_3"/>
    <property type="match status" value="1"/>
</dbReference>
<feature type="compositionally biased region" description="Basic and acidic residues" evidence="10">
    <location>
        <begin position="1252"/>
        <end position="1271"/>
    </location>
</feature>
<accession>A0ABM1EG67</accession>
<evidence type="ECO:0000256" key="7">
    <source>
        <dbReference type="ARBA" id="ARBA00023065"/>
    </source>
</evidence>
<dbReference type="InterPro" id="IPR027359">
    <property type="entry name" value="Volt_channel_dom_sf"/>
</dbReference>
<evidence type="ECO:0000259" key="12">
    <source>
        <dbReference type="PROSITE" id="PS50042"/>
    </source>
</evidence>
<dbReference type="Gene3D" id="6.10.140.1330">
    <property type="match status" value="1"/>
</dbReference>
<evidence type="ECO:0000313" key="13">
    <source>
        <dbReference type="Proteomes" id="UP000695022"/>
    </source>
</evidence>
<keyword evidence="8 11" id="KW-0472">Membrane</keyword>
<dbReference type="GeneID" id="106811958"/>
<feature type="transmembrane region" description="Helical" evidence="11">
    <location>
        <begin position="304"/>
        <end position="322"/>
    </location>
</feature>
<feature type="region of interest" description="Disordered" evidence="10">
    <location>
        <begin position="1233"/>
        <end position="1288"/>
    </location>
</feature>
<dbReference type="InterPro" id="IPR018422">
    <property type="entry name" value="Cation/H_exchanger_CPA1"/>
</dbReference>
<dbReference type="InterPro" id="IPR000595">
    <property type="entry name" value="cNMP-bd_dom"/>
</dbReference>
<dbReference type="CDD" id="cd00038">
    <property type="entry name" value="CAP_ED"/>
    <property type="match status" value="1"/>
</dbReference>
<feature type="transmembrane region" description="Helical" evidence="11">
    <location>
        <begin position="259"/>
        <end position="283"/>
    </location>
</feature>
<evidence type="ECO:0000256" key="8">
    <source>
        <dbReference type="ARBA" id="ARBA00023136"/>
    </source>
</evidence>
<dbReference type="InterPro" id="IPR006153">
    <property type="entry name" value="Cation/H_exchanger_TM"/>
</dbReference>
<feature type="transmembrane region" description="Helical" evidence="11">
    <location>
        <begin position="371"/>
        <end position="392"/>
    </location>
</feature>
<dbReference type="SUPFAM" id="SSF51206">
    <property type="entry name" value="cAMP-binding domain-like"/>
    <property type="match status" value="1"/>
</dbReference>
<feature type="transmembrane region" description="Helical" evidence="11">
    <location>
        <begin position="737"/>
        <end position="759"/>
    </location>
</feature>
<keyword evidence="2" id="KW-0813">Transport</keyword>
<keyword evidence="9" id="KW-0739">Sodium transport</keyword>
<dbReference type="InterPro" id="IPR018488">
    <property type="entry name" value="cNMP-bd_CS"/>
</dbReference>
<keyword evidence="5 11" id="KW-1133">Transmembrane helix</keyword>
<dbReference type="Gene3D" id="2.60.120.10">
    <property type="entry name" value="Jelly Rolls"/>
    <property type="match status" value="1"/>
</dbReference>
<dbReference type="PANTHER" id="PTHR10110">
    <property type="entry name" value="SODIUM/HYDROGEN EXCHANGER"/>
    <property type="match status" value="1"/>
</dbReference>
<feature type="transmembrane region" description="Helical" evidence="11">
    <location>
        <begin position="217"/>
        <end position="239"/>
    </location>
</feature>
<feature type="transmembrane region" description="Helical" evidence="11">
    <location>
        <begin position="86"/>
        <end position="103"/>
    </location>
</feature>
<evidence type="ECO:0000256" key="3">
    <source>
        <dbReference type="ARBA" id="ARBA00022475"/>
    </source>
</evidence>
<sequence>MANEIVGEQDGEHITEPPYAILFLFGCCSLGALVRTLLKVWSAHFPKLPLPYTVALLILGSFMGLISKQYESVGNYTKMAQMDPQIILHIFLPVLIFESAFAMEAHTFFRSFMQIVTLALPGLLVASFLTAIMAMNVFDYGWSFEVSLLFGSIVSATDPVAVVSLLKDLGASKQLATTIEGESLLNDGAAIVMFNVLLEMADPMKPTMGAGDIVLKFVRIAIGGPVFGFIMSKITIFWLSNIFNDAITEITITLAATYVTFYVGEAVLEVSGVLAVVVLGITLSAERTVISPEVEGSLHRFWEMLAYLANTLIFILVGVVITEQAMNDINEKDWFYMLVLYFGVNIIRGITITLFSPVLKHMGYGLTWRDATVMTWGGLRGAVCVALSLLVYRTDGVAEAGKKMVIHVAAIVVLSLGINATTIASVLDLLGMTDISPAKRMAMANVVRHLKETKHRALNVLKIDRFLADSDWAVVENSTLVTDPYHTHEEQLNIEENFEYKPQSRCPECRHVFPTEPTPTEYRDMYNEATLRKLKAHKVSYWRQFEHGILSSDSVRVLVGYVESSMDLAGSFINLEEVKKNWQITGIYPFLKRKLESVIYGKSRDRTFCPRSKWRAIVYKITVNSYFEAFIYSVIMLNMVPVIFEFRVSEDTQILYAGNKTHTDFSVVIAEEDVESGVYAGPWISYVSIFDRLFALADYRAVLSVVNYIFFGIYIGEATFKIASFGVIYFKDHWNQFDLLIILLSVVDVVLEAGIAKIFRLLRISRVFRLFKALIPRIIDWLDERINRNLSFGYDVGKGFVVGEEEVSKYIEQMVDNANIAKSLKEKSVEQRLEVIKELGLLQRSHPGIAISVKTRQSIRTVLNVLRDDINEQREGGLLDDREFGLLIHMIEERMKKLMKLPSSIPPPDPLMILRNVPWLAHDEKLISFIRSRAKLQNYDYRNTLLCQGDKPNGIHVIVSGMVRMSAKIKLDTSKALVPQHANSLQLLSQCEPLNTEFEDYLTAGNVLGEMGIMTLRPRAATITCETSVQTYFVSLEDMFTALDTFTEQPSLEYRLWRICAIRIALPILMSIDAYQGFTQERVKLLLQRAFLPRLDGVKTLSINEEIMEEVIVIQGAVLNANTREEFIGPCYIPKSVHKLTLQDRKYMEIQTKILVVPTADYDYEYDLFGPGPLCLLHASQHRLDTQSKLSLAKSKSTFSSINLLRKRSSKPSKLVLESVEDGKKKAAVEECSGHAAKAPKGHKSSSPLAAAKDKVEKTEADITHEQHVKDVGPGSPGMEGNDFTTTM</sequence>
<keyword evidence="3" id="KW-1003">Cell membrane</keyword>
<feature type="transmembrane region" description="Helical" evidence="11">
    <location>
        <begin position="50"/>
        <end position="66"/>
    </location>
</feature>
<dbReference type="Gene3D" id="1.20.120.350">
    <property type="entry name" value="Voltage-gated potassium channels. Chain C"/>
    <property type="match status" value="1"/>
</dbReference>
<dbReference type="Proteomes" id="UP000695022">
    <property type="component" value="Unplaced"/>
</dbReference>
<comment type="subcellular location">
    <subcellularLocation>
        <location evidence="1">Cell membrane</location>
        <topology evidence="1">Multi-pass membrane protein</topology>
    </subcellularLocation>
</comment>
<dbReference type="InterPro" id="IPR014710">
    <property type="entry name" value="RmlC-like_jellyroll"/>
</dbReference>
<evidence type="ECO:0000256" key="2">
    <source>
        <dbReference type="ARBA" id="ARBA00022448"/>
    </source>
</evidence>
<dbReference type="InterPro" id="IPR018490">
    <property type="entry name" value="cNMP-bd_dom_sf"/>
</dbReference>
<feature type="transmembrane region" description="Helical" evidence="11">
    <location>
        <begin position="115"/>
        <end position="134"/>
    </location>
</feature>
<evidence type="ECO:0000313" key="14">
    <source>
        <dbReference type="RefSeq" id="XP_014671188.1"/>
    </source>
</evidence>
<proteinExistence type="predicted"/>
<evidence type="ECO:0000256" key="11">
    <source>
        <dbReference type="SAM" id="Phobius"/>
    </source>
</evidence>
<reference evidence="14" key="1">
    <citation type="submission" date="2025-08" db="UniProtKB">
        <authorList>
            <consortium name="RefSeq"/>
        </authorList>
    </citation>
    <scope>IDENTIFICATION</scope>
</reference>
<evidence type="ECO:0000256" key="4">
    <source>
        <dbReference type="ARBA" id="ARBA00022692"/>
    </source>
</evidence>
<evidence type="ECO:0000256" key="1">
    <source>
        <dbReference type="ARBA" id="ARBA00004651"/>
    </source>
</evidence>
<evidence type="ECO:0000256" key="9">
    <source>
        <dbReference type="ARBA" id="ARBA00023201"/>
    </source>
</evidence>
<keyword evidence="13" id="KW-1185">Reference proteome</keyword>
<dbReference type="SUPFAM" id="SSF81324">
    <property type="entry name" value="Voltage-gated potassium channels"/>
    <property type="match status" value="1"/>
</dbReference>
<evidence type="ECO:0000256" key="5">
    <source>
        <dbReference type="ARBA" id="ARBA00022989"/>
    </source>
</evidence>
<keyword evidence="6" id="KW-0915">Sodium</keyword>
<evidence type="ECO:0000256" key="6">
    <source>
        <dbReference type="ARBA" id="ARBA00023053"/>
    </source>
</evidence>
<evidence type="ECO:0000256" key="10">
    <source>
        <dbReference type="SAM" id="MobiDB-lite"/>
    </source>
</evidence>
<dbReference type="Pfam" id="PF00520">
    <property type="entry name" value="Ion_trans"/>
    <property type="match status" value="1"/>
</dbReference>
<dbReference type="InterPro" id="IPR005821">
    <property type="entry name" value="Ion_trans_dom"/>
</dbReference>
<feature type="transmembrane region" description="Helical" evidence="11">
    <location>
        <begin position="19"/>
        <end position="38"/>
    </location>
</feature>
<gene>
    <name evidence="14" type="primary">LOC106811958</name>
</gene>
<feature type="domain" description="Cyclic nucleotide-binding" evidence="12">
    <location>
        <begin position="939"/>
        <end position="1035"/>
    </location>
</feature>
<feature type="transmembrane region" description="Helical" evidence="11">
    <location>
        <begin position="334"/>
        <end position="359"/>
    </location>
</feature>
<name>A0ABM1EG67_PRICU</name>
<keyword evidence="4 11" id="KW-0812">Transmembrane</keyword>
<feature type="transmembrane region" description="Helical" evidence="11">
    <location>
        <begin position="404"/>
        <end position="431"/>
    </location>
</feature>
<feature type="transmembrane region" description="Helical" evidence="11">
    <location>
        <begin position="708"/>
        <end position="730"/>
    </location>
</feature>
<organism evidence="13 14">
    <name type="scientific">Priapulus caudatus</name>
    <name type="common">Priapulid worm</name>
    <dbReference type="NCBI Taxonomy" id="37621"/>
    <lineage>
        <taxon>Eukaryota</taxon>
        <taxon>Metazoa</taxon>
        <taxon>Ecdysozoa</taxon>
        <taxon>Scalidophora</taxon>
        <taxon>Priapulida</taxon>
        <taxon>Priapulimorpha</taxon>
        <taxon>Priapulimorphida</taxon>
        <taxon>Priapulidae</taxon>
        <taxon>Priapulus</taxon>
    </lineage>
</organism>
<protein>
    <submittedName>
        <fullName evidence="14">Sodium/hydrogen exchanger 10-like</fullName>
    </submittedName>
</protein>
<dbReference type="Pfam" id="PF00999">
    <property type="entry name" value="Na_H_Exchanger"/>
    <property type="match status" value="1"/>
</dbReference>
<keyword evidence="7" id="KW-0406">Ion transport</keyword>
<dbReference type="PROSITE" id="PS00889">
    <property type="entry name" value="CNMP_BINDING_2"/>
    <property type="match status" value="1"/>
</dbReference>